<protein>
    <submittedName>
        <fullName evidence="1">Retrovirus-related Pol polyprotein from transposon 297</fullName>
    </submittedName>
</protein>
<accession>A0AAV4P5Z9</accession>
<organism evidence="1 2">
    <name type="scientific">Caerostris darwini</name>
    <dbReference type="NCBI Taxonomy" id="1538125"/>
    <lineage>
        <taxon>Eukaryota</taxon>
        <taxon>Metazoa</taxon>
        <taxon>Ecdysozoa</taxon>
        <taxon>Arthropoda</taxon>
        <taxon>Chelicerata</taxon>
        <taxon>Arachnida</taxon>
        <taxon>Araneae</taxon>
        <taxon>Araneomorphae</taxon>
        <taxon>Entelegynae</taxon>
        <taxon>Araneoidea</taxon>
        <taxon>Araneidae</taxon>
        <taxon>Caerostris</taxon>
    </lineage>
</organism>
<evidence type="ECO:0000313" key="2">
    <source>
        <dbReference type="Proteomes" id="UP001054837"/>
    </source>
</evidence>
<sequence length="228" mass="25390">MQLFAANGTAVPTYGKRLLKLDLRLRRNFKWPFIIAAVSQPIIGADFLRHFELLVDIKNGILIDPLIKLKTKSTLYAGNSSSVKVIIENSKFHPLLSEFPTLIGTNTTPNKIVHGVEHWIPTNGPPVFSKPRRINIATIETPSHIGFQAMATNQKSDKELSEILAHPDKSSLVLQPFPVGDHAIELYCDVASNRIRPFVPEVDRKKVYSSLHSISLPGIKATVKLVEE</sequence>
<reference evidence="1 2" key="1">
    <citation type="submission" date="2021-06" db="EMBL/GenBank/DDBJ databases">
        <title>Caerostris darwini draft genome.</title>
        <authorList>
            <person name="Kono N."/>
            <person name="Arakawa K."/>
        </authorList>
    </citation>
    <scope>NUCLEOTIDE SEQUENCE [LARGE SCALE GENOMIC DNA]</scope>
</reference>
<keyword evidence="2" id="KW-1185">Reference proteome</keyword>
<dbReference type="AlphaFoldDB" id="A0AAV4P5Z9"/>
<gene>
    <name evidence="1" type="primary">pol_1817</name>
    <name evidence="1" type="ORF">CDAR_528461</name>
</gene>
<proteinExistence type="predicted"/>
<dbReference type="Proteomes" id="UP001054837">
    <property type="component" value="Unassembled WGS sequence"/>
</dbReference>
<comment type="caution">
    <text evidence="1">The sequence shown here is derived from an EMBL/GenBank/DDBJ whole genome shotgun (WGS) entry which is preliminary data.</text>
</comment>
<evidence type="ECO:0000313" key="1">
    <source>
        <dbReference type="EMBL" id="GIX91581.1"/>
    </source>
</evidence>
<dbReference type="EMBL" id="BPLQ01002332">
    <property type="protein sequence ID" value="GIX91581.1"/>
    <property type="molecule type" value="Genomic_DNA"/>
</dbReference>
<name>A0AAV4P5Z9_9ARAC</name>